<name>A0A1F7TMN5_9BACT</name>
<reference evidence="3 4" key="1">
    <citation type="journal article" date="2016" name="Nat. Commun.">
        <title>Thousands of microbial genomes shed light on interconnected biogeochemical processes in an aquifer system.</title>
        <authorList>
            <person name="Anantharaman K."/>
            <person name="Brown C.T."/>
            <person name="Hug L.A."/>
            <person name="Sharon I."/>
            <person name="Castelle C.J."/>
            <person name="Probst A.J."/>
            <person name="Thomas B.C."/>
            <person name="Singh A."/>
            <person name="Wilkins M.J."/>
            <person name="Karaoz U."/>
            <person name="Brodie E.L."/>
            <person name="Williams K.H."/>
            <person name="Hubbard S.S."/>
            <person name="Banfield J.F."/>
        </authorList>
    </citation>
    <scope>NUCLEOTIDE SEQUENCE [LARGE SCALE GENOMIC DNA]</scope>
</reference>
<protein>
    <recommendedName>
        <fullName evidence="2">Bacterial type II secretion system protein E domain-containing protein</fullName>
    </recommendedName>
</protein>
<dbReference type="EMBL" id="MGDT01000003">
    <property type="protein sequence ID" value="OGL67240.1"/>
    <property type="molecule type" value="Genomic_DNA"/>
</dbReference>
<evidence type="ECO:0000313" key="4">
    <source>
        <dbReference type="Proteomes" id="UP000177885"/>
    </source>
</evidence>
<dbReference type="STRING" id="1802385.A2856_04270"/>
<evidence type="ECO:0000256" key="1">
    <source>
        <dbReference type="ARBA" id="ARBA00006611"/>
    </source>
</evidence>
<gene>
    <name evidence="3" type="ORF">A2856_04270</name>
</gene>
<dbReference type="PROSITE" id="PS00662">
    <property type="entry name" value="T2SP_E"/>
    <property type="match status" value="1"/>
</dbReference>
<dbReference type="Gene3D" id="3.30.450.90">
    <property type="match status" value="1"/>
</dbReference>
<dbReference type="Pfam" id="PF00437">
    <property type="entry name" value="T2SSE"/>
    <property type="match status" value="1"/>
</dbReference>
<dbReference type="InterPro" id="IPR027417">
    <property type="entry name" value="P-loop_NTPase"/>
</dbReference>
<dbReference type="InterPro" id="IPR050921">
    <property type="entry name" value="T4SS_GSP_E_ATPase"/>
</dbReference>
<dbReference type="CDD" id="cd01131">
    <property type="entry name" value="PilT"/>
    <property type="match status" value="1"/>
</dbReference>
<dbReference type="Gene3D" id="3.40.50.300">
    <property type="entry name" value="P-loop containing nucleotide triphosphate hydrolases"/>
    <property type="match status" value="1"/>
</dbReference>
<dbReference type="InterPro" id="IPR006321">
    <property type="entry name" value="PilT/PilU"/>
</dbReference>
<dbReference type="NCBIfam" id="TIGR01420">
    <property type="entry name" value="pilT_fam"/>
    <property type="match status" value="1"/>
</dbReference>
<dbReference type="AlphaFoldDB" id="A0A1F7TMN5"/>
<proteinExistence type="inferred from homology"/>
<dbReference type="PANTHER" id="PTHR30486">
    <property type="entry name" value="TWITCHING MOTILITY PROTEIN PILT"/>
    <property type="match status" value="1"/>
</dbReference>
<organism evidence="3 4">
    <name type="scientific">Candidatus Uhrbacteria bacterium RIFCSPHIGHO2_01_FULL_63_20</name>
    <dbReference type="NCBI Taxonomy" id="1802385"/>
    <lineage>
        <taxon>Bacteria</taxon>
        <taxon>Candidatus Uhriibacteriota</taxon>
    </lineage>
</organism>
<evidence type="ECO:0000313" key="3">
    <source>
        <dbReference type="EMBL" id="OGL67240.1"/>
    </source>
</evidence>
<dbReference type="InterPro" id="IPR001482">
    <property type="entry name" value="T2SS/T4SS_dom"/>
</dbReference>
<feature type="domain" description="Bacterial type II secretion system protein E" evidence="2">
    <location>
        <begin position="196"/>
        <end position="210"/>
    </location>
</feature>
<dbReference type="GO" id="GO:0005524">
    <property type="term" value="F:ATP binding"/>
    <property type="evidence" value="ECO:0007669"/>
    <property type="project" value="InterPro"/>
</dbReference>
<accession>A0A1F7TMN5</accession>
<evidence type="ECO:0000259" key="2">
    <source>
        <dbReference type="PROSITE" id="PS00662"/>
    </source>
</evidence>
<dbReference type="GO" id="GO:0016887">
    <property type="term" value="F:ATP hydrolysis activity"/>
    <property type="evidence" value="ECO:0007669"/>
    <property type="project" value="InterPro"/>
</dbReference>
<comment type="caution">
    <text evidence="3">The sequence shown here is derived from an EMBL/GenBank/DDBJ whole genome shotgun (WGS) entry which is preliminary data.</text>
</comment>
<sequence length="351" mass="37992">MGRTMRMEELLNEALKRKASDVHLAAGYPPILRVDGDLVPLKAAALTAKAVETMVREIAGEAHWKRFASTHEEDFAYDIDGARFRVNLHVEQGRPAFAARLIGSKIPSFDDLMLSPAVRGLTEVENGLIIFTGPAGSGKSTAIASLLADIIARKPVHLVTMEDPVEYVFAPGVGLVKQREVGSDTASFAEALRRALRQDPDVIMVGEMRDPETIASALTLAETGHLVFSTLHTSSAPQAVHRIVDSFVGNQQEQVRRQLSLSLRAVVAQVLLPRKGGGQVAARELLVNNAAVSNLIRENKVEQIASAMQTGRAEGMITMDRVIQDLVSEGLVDAKAVEARLAATGTLRRKR</sequence>
<comment type="similarity">
    <text evidence="1">Belongs to the GSP E family.</text>
</comment>
<dbReference type="Proteomes" id="UP000177885">
    <property type="component" value="Unassembled WGS sequence"/>
</dbReference>
<dbReference type="SUPFAM" id="SSF52540">
    <property type="entry name" value="P-loop containing nucleoside triphosphate hydrolases"/>
    <property type="match status" value="1"/>
</dbReference>